<dbReference type="STRING" id="226910.UCMB321_0125"/>
<dbReference type="AlphaFoldDB" id="A0A0C2F3Z6"/>
<feature type="domain" description="DJ-1/PfpI" evidence="1">
    <location>
        <begin position="11"/>
        <end position="147"/>
    </location>
</feature>
<evidence type="ECO:0000313" key="2">
    <source>
        <dbReference type="EMBL" id="KIH85758.1"/>
    </source>
</evidence>
<comment type="caution">
    <text evidence="2">The sequence shown here is derived from an EMBL/GenBank/DDBJ whole genome shotgun (WGS) entry which is preliminary data.</text>
</comment>
<dbReference type="InterPro" id="IPR002818">
    <property type="entry name" value="DJ-1/PfpI"/>
</dbReference>
<dbReference type="EMBL" id="JXDG01000003">
    <property type="protein sequence ID" value="KIH85758.1"/>
    <property type="molecule type" value="Genomic_DNA"/>
</dbReference>
<dbReference type="InterPro" id="IPR052158">
    <property type="entry name" value="INH-QAR"/>
</dbReference>
<sequence>MSASERYLIGIPVYDGVDLLDLSAPYELFNWMAQLEPDLNPQAPTREVRVISLDGPSVKTRDGLPLGGNFPLFSDHTDPIDLLWVPGGDPRALQRLMLDDTRMDWLRQQGEAAHFAVSVCEGALLSAAAGLLDGYRATTHWAFLACLKLFPQIEVVPGYPRFEIDRQRITGGGISSGLDEALKIIELLSSRIVAETVQLTIQYNPRPPVSSGDPSVARPPVYNPGDGSTCSFPGMAGTIAQVLERKA</sequence>
<dbReference type="SUPFAM" id="SSF52317">
    <property type="entry name" value="Class I glutamine amidotransferase-like"/>
    <property type="match status" value="1"/>
</dbReference>
<dbReference type="Proteomes" id="UP000031535">
    <property type="component" value="Unassembled WGS sequence"/>
</dbReference>
<protein>
    <submittedName>
        <fullName evidence="2">Transcriptional regulator, AraC family</fullName>
    </submittedName>
</protein>
<dbReference type="GO" id="GO:0006355">
    <property type="term" value="P:regulation of DNA-templated transcription"/>
    <property type="evidence" value="ECO:0007669"/>
    <property type="project" value="TreeGrafter"/>
</dbReference>
<dbReference type="PANTHER" id="PTHR43130:SF2">
    <property type="entry name" value="DJ-1_PFPI DOMAIN-CONTAINING PROTEIN"/>
    <property type="match status" value="1"/>
</dbReference>
<dbReference type="OrthoDB" id="9803764at2"/>
<reference evidence="2 3" key="1">
    <citation type="submission" date="2015-01" db="EMBL/GenBank/DDBJ databases">
        <title>Complete genome of Pseudomonas batumici UCM B-321 producer of the batumin antibiotic with strong antistaphilococcal and potential anticancer activity.</title>
        <authorList>
            <person name="Klochko V.V."/>
            <person name="Zelena L.B."/>
            <person name="Elena K.A."/>
            <person name="Reva O.N."/>
        </authorList>
    </citation>
    <scope>NUCLEOTIDE SEQUENCE [LARGE SCALE GENOMIC DNA]</scope>
    <source>
        <strain evidence="2 3">UCM B-321</strain>
    </source>
</reference>
<dbReference type="PANTHER" id="PTHR43130">
    <property type="entry name" value="ARAC-FAMILY TRANSCRIPTIONAL REGULATOR"/>
    <property type="match status" value="1"/>
</dbReference>
<dbReference type="Pfam" id="PF01965">
    <property type="entry name" value="DJ-1_PfpI"/>
    <property type="match status" value="1"/>
</dbReference>
<evidence type="ECO:0000313" key="3">
    <source>
        <dbReference type="Proteomes" id="UP000031535"/>
    </source>
</evidence>
<dbReference type="CDD" id="cd03139">
    <property type="entry name" value="GATase1_PfpI_2"/>
    <property type="match status" value="1"/>
</dbReference>
<dbReference type="RefSeq" id="WP_040063028.1">
    <property type="nucleotide sequence ID" value="NZ_JXDG01000003.1"/>
</dbReference>
<gene>
    <name evidence="2" type="ORF">UCMB321_0125</name>
</gene>
<dbReference type="PATRIC" id="fig|226910.6.peg.126"/>
<organism evidence="2 3">
    <name type="scientific">Pseudomonas batumici</name>
    <dbReference type="NCBI Taxonomy" id="226910"/>
    <lineage>
        <taxon>Bacteria</taxon>
        <taxon>Pseudomonadati</taxon>
        <taxon>Pseudomonadota</taxon>
        <taxon>Gammaproteobacteria</taxon>
        <taxon>Pseudomonadales</taxon>
        <taxon>Pseudomonadaceae</taxon>
        <taxon>Pseudomonas</taxon>
    </lineage>
</organism>
<dbReference type="InterPro" id="IPR029062">
    <property type="entry name" value="Class_I_gatase-like"/>
</dbReference>
<dbReference type="Gene3D" id="3.40.50.880">
    <property type="match status" value="1"/>
</dbReference>
<accession>A0A0C2F3Z6</accession>
<evidence type="ECO:0000259" key="1">
    <source>
        <dbReference type="Pfam" id="PF01965"/>
    </source>
</evidence>
<proteinExistence type="predicted"/>
<keyword evidence="3" id="KW-1185">Reference proteome</keyword>
<name>A0A0C2F3Z6_9PSED</name>